<evidence type="ECO:0000313" key="2">
    <source>
        <dbReference type="Proteomes" id="UP001218218"/>
    </source>
</evidence>
<keyword evidence="2" id="KW-1185">Reference proteome</keyword>
<name>A0AAD6ZHU8_9AGAR</name>
<comment type="caution">
    <text evidence="1">The sequence shown here is derived from an EMBL/GenBank/DDBJ whole genome shotgun (WGS) entry which is preliminary data.</text>
</comment>
<proteinExistence type="predicted"/>
<gene>
    <name evidence="1" type="ORF">DFH08DRAFT_1085490</name>
</gene>
<organism evidence="1 2">
    <name type="scientific">Mycena albidolilacea</name>
    <dbReference type="NCBI Taxonomy" id="1033008"/>
    <lineage>
        <taxon>Eukaryota</taxon>
        <taxon>Fungi</taxon>
        <taxon>Dikarya</taxon>
        <taxon>Basidiomycota</taxon>
        <taxon>Agaricomycotina</taxon>
        <taxon>Agaricomycetes</taxon>
        <taxon>Agaricomycetidae</taxon>
        <taxon>Agaricales</taxon>
        <taxon>Marasmiineae</taxon>
        <taxon>Mycenaceae</taxon>
        <taxon>Mycena</taxon>
    </lineage>
</organism>
<accession>A0AAD6ZHU8</accession>
<dbReference type="Proteomes" id="UP001218218">
    <property type="component" value="Unassembled WGS sequence"/>
</dbReference>
<dbReference type="AlphaFoldDB" id="A0AAD6ZHU8"/>
<reference evidence="1" key="1">
    <citation type="submission" date="2023-03" db="EMBL/GenBank/DDBJ databases">
        <title>Massive genome expansion in bonnet fungi (Mycena s.s.) driven by repeated elements and novel gene families across ecological guilds.</title>
        <authorList>
            <consortium name="Lawrence Berkeley National Laboratory"/>
            <person name="Harder C.B."/>
            <person name="Miyauchi S."/>
            <person name="Viragh M."/>
            <person name="Kuo A."/>
            <person name="Thoen E."/>
            <person name="Andreopoulos B."/>
            <person name="Lu D."/>
            <person name="Skrede I."/>
            <person name="Drula E."/>
            <person name="Henrissat B."/>
            <person name="Morin E."/>
            <person name="Kohler A."/>
            <person name="Barry K."/>
            <person name="LaButti K."/>
            <person name="Morin E."/>
            <person name="Salamov A."/>
            <person name="Lipzen A."/>
            <person name="Mereny Z."/>
            <person name="Hegedus B."/>
            <person name="Baldrian P."/>
            <person name="Stursova M."/>
            <person name="Weitz H."/>
            <person name="Taylor A."/>
            <person name="Grigoriev I.V."/>
            <person name="Nagy L.G."/>
            <person name="Martin F."/>
            <person name="Kauserud H."/>
        </authorList>
    </citation>
    <scope>NUCLEOTIDE SEQUENCE</scope>
    <source>
        <strain evidence="1">CBHHK002</strain>
    </source>
</reference>
<dbReference type="EMBL" id="JARIHO010000047">
    <property type="protein sequence ID" value="KAJ7323295.1"/>
    <property type="molecule type" value="Genomic_DNA"/>
</dbReference>
<protein>
    <submittedName>
        <fullName evidence="1">Uncharacterized protein</fullName>
    </submittedName>
</protein>
<sequence length="162" mass="17897">MPLLCYSPEDIWGEEDDECLRRPVVPANWERFLVYPSRIRAFEYNDRPHGKGLLIDHNTAYACSINTTTDPGHTSITFSVTPDTSLWSVLERVCQKTKLETTECGLASFSDVTLAPLDMDATVADLKSGDHSLILLTPARFVDGIVIGRVVTSVASSHTVVE</sequence>
<evidence type="ECO:0000313" key="1">
    <source>
        <dbReference type="EMBL" id="KAJ7323295.1"/>
    </source>
</evidence>